<dbReference type="AlphaFoldDB" id="A0AA88X4B3"/>
<sequence>MQTNLCSSSTQQVMSFQVVPLLWLTMLFWKKLTGQTEGTKRIKKRVDAGDGVAVSGVMSGGDEDKGHRVMKQLQQPFLLMLRPKEREASFWFGTGREKGRPSEVTCGPPLPCKSAIERSKRALIYKIYAQQFFRQSGRRYEESKVGQIAQIAQDRPDITGRIYLSKAT</sequence>
<evidence type="ECO:0000313" key="1">
    <source>
        <dbReference type="EMBL" id="KAK3035395.1"/>
    </source>
</evidence>
<reference evidence="1" key="1">
    <citation type="submission" date="2022-12" db="EMBL/GenBank/DDBJ databases">
        <title>Draft genome assemblies for two species of Escallonia (Escalloniales).</title>
        <authorList>
            <person name="Chanderbali A."/>
            <person name="Dervinis C."/>
            <person name="Anghel I."/>
            <person name="Soltis D."/>
            <person name="Soltis P."/>
            <person name="Zapata F."/>
        </authorList>
    </citation>
    <scope>NUCLEOTIDE SEQUENCE</scope>
    <source>
        <strain evidence="1">UCBG64.0493</strain>
        <tissue evidence="1">Leaf</tissue>
    </source>
</reference>
<name>A0AA88X4B3_9ASTE</name>
<dbReference type="EMBL" id="JAVXUP010000175">
    <property type="protein sequence ID" value="KAK3035395.1"/>
    <property type="molecule type" value="Genomic_DNA"/>
</dbReference>
<comment type="caution">
    <text evidence="1">The sequence shown here is derived from an EMBL/GenBank/DDBJ whole genome shotgun (WGS) entry which is preliminary data.</text>
</comment>
<keyword evidence="2" id="KW-1185">Reference proteome</keyword>
<dbReference type="Proteomes" id="UP001188597">
    <property type="component" value="Unassembled WGS sequence"/>
</dbReference>
<proteinExistence type="predicted"/>
<organism evidence="1 2">
    <name type="scientific">Escallonia herrerae</name>
    <dbReference type="NCBI Taxonomy" id="1293975"/>
    <lineage>
        <taxon>Eukaryota</taxon>
        <taxon>Viridiplantae</taxon>
        <taxon>Streptophyta</taxon>
        <taxon>Embryophyta</taxon>
        <taxon>Tracheophyta</taxon>
        <taxon>Spermatophyta</taxon>
        <taxon>Magnoliopsida</taxon>
        <taxon>eudicotyledons</taxon>
        <taxon>Gunneridae</taxon>
        <taxon>Pentapetalae</taxon>
        <taxon>asterids</taxon>
        <taxon>campanulids</taxon>
        <taxon>Escalloniales</taxon>
        <taxon>Escalloniaceae</taxon>
        <taxon>Escallonia</taxon>
    </lineage>
</organism>
<accession>A0AA88X4B3</accession>
<evidence type="ECO:0000313" key="2">
    <source>
        <dbReference type="Proteomes" id="UP001188597"/>
    </source>
</evidence>
<gene>
    <name evidence="1" type="ORF">RJ639_032923</name>
</gene>
<protein>
    <submittedName>
        <fullName evidence="1">Uncharacterized protein</fullName>
    </submittedName>
</protein>